<protein>
    <submittedName>
        <fullName evidence="1">Uncharacterized protein</fullName>
    </submittedName>
</protein>
<dbReference type="EMBL" id="JANBTW010000132">
    <property type="protein sequence ID" value="KAJ2670136.1"/>
    <property type="molecule type" value="Genomic_DNA"/>
</dbReference>
<dbReference type="Proteomes" id="UP001151518">
    <property type="component" value="Unassembled WGS sequence"/>
</dbReference>
<dbReference type="GO" id="GO:0003676">
    <property type="term" value="F:nucleic acid binding"/>
    <property type="evidence" value="ECO:0007669"/>
    <property type="project" value="InterPro"/>
</dbReference>
<reference evidence="1" key="1">
    <citation type="submission" date="2022-07" db="EMBL/GenBank/DDBJ databases">
        <title>Phylogenomic reconstructions and comparative analyses of Kickxellomycotina fungi.</title>
        <authorList>
            <person name="Reynolds N.K."/>
            <person name="Stajich J.E."/>
            <person name="Barry K."/>
            <person name="Grigoriev I.V."/>
            <person name="Crous P."/>
            <person name="Smith M.E."/>
        </authorList>
    </citation>
    <scope>NUCLEOTIDE SEQUENCE</scope>
    <source>
        <strain evidence="1">NRRL 3115</strain>
    </source>
</reference>
<proteinExistence type="predicted"/>
<gene>
    <name evidence="1" type="ORF">GGI25_005947</name>
</gene>
<dbReference type="AlphaFoldDB" id="A0A9W8KVS2"/>
<evidence type="ECO:0000313" key="2">
    <source>
        <dbReference type="Proteomes" id="UP001151518"/>
    </source>
</evidence>
<comment type="caution">
    <text evidence="1">The sequence shown here is derived from an EMBL/GenBank/DDBJ whole genome shotgun (WGS) entry which is preliminary data.</text>
</comment>
<organism evidence="1 2">
    <name type="scientific">Coemansia spiralis</name>
    <dbReference type="NCBI Taxonomy" id="417178"/>
    <lineage>
        <taxon>Eukaryota</taxon>
        <taxon>Fungi</taxon>
        <taxon>Fungi incertae sedis</taxon>
        <taxon>Zoopagomycota</taxon>
        <taxon>Kickxellomycotina</taxon>
        <taxon>Kickxellomycetes</taxon>
        <taxon>Kickxellales</taxon>
        <taxon>Kickxellaceae</taxon>
        <taxon>Coemansia</taxon>
    </lineage>
</organism>
<accession>A0A9W8KVS2</accession>
<name>A0A9W8KVS2_9FUNG</name>
<evidence type="ECO:0000313" key="1">
    <source>
        <dbReference type="EMBL" id="KAJ2670136.1"/>
    </source>
</evidence>
<dbReference type="InterPro" id="IPR036397">
    <property type="entry name" value="RNaseH_sf"/>
</dbReference>
<sequence>MPSNNNKYTCKECGYTIEGNMGHASSCSKKSYINTSERLSMAFAAIIMIITIDNTEHEITVSGRTTDGPFSSTNDEFMAIAAAVLAILKHTSATIHTDSQAAMAAAQGQLGKTDSGRDNKAYLESEVQLCPCGCGKKKDQSHILACTHGLTVKAPATMKLKRIWRLLAMLVAVHHTQALEPTVMMSELWQLETKEATERGNC</sequence>
<dbReference type="Gene3D" id="3.30.420.10">
    <property type="entry name" value="Ribonuclease H-like superfamily/Ribonuclease H"/>
    <property type="match status" value="1"/>
</dbReference>